<evidence type="ECO:0000313" key="2">
    <source>
        <dbReference type="Proteomes" id="UP000324222"/>
    </source>
</evidence>
<sequence length="78" mass="8539">MRCISLWTFRHEDSGTPHQPPGLSRLSATRTRTFRSGGNTDLARRGCTAAGSGRALRLYEKTPAVRFTAAAVLNPPRL</sequence>
<protein>
    <submittedName>
        <fullName evidence="1">Uncharacterized protein</fullName>
    </submittedName>
</protein>
<name>A0A5B7FKE5_PORTR</name>
<organism evidence="1 2">
    <name type="scientific">Portunus trituberculatus</name>
    <name type="common">Swimming crab</name>
    <name type="synonym">Neptunus trituberculatus</name>
    <dbReference type="NCBI Taxonomy" id="210409"/>
    <lineage>
        <taxon>Eukaryota</taxon>
        <taxon>Metazoa</taxon>
        <taxon>Ecdysozoa</taxon>
        <taxon>Arthropoda</taxon>
        <taxon>Crustacea</taxon>
        <taxon>Multicrustacea</taxon>
        <taxon>Malacostraca</taxon>
        <taxon>Eumalacostraca</taxon>
        <taxon>Eucarida</taxon>
        <taxon>Decapoda</taxon>
        <taxon>Pleocyemata</taxon>
        <taxon>Brachyura</taxon>
        <taxon>Eubrachyura</taxon>
        <taxon>Portunoidea</taxon>
        <taxon>Portunidae</taxon>
        <taxon>Portuninae</taxon>
        <taxon>Portunus</taxon>
    </lineage>
</organism>
<accession>A0A5B7FKE5</accession>
<dbReference type="Proteomes" id="UP000324222">
    <property type="component" value="Unassembled WGS sequence"/>
</dbReference>
<reference evidence="1 2" key="1">
    <citation type="submission" date="2019-05" db="EMBL/GenBank/DDBJ databases">
        <title>Another draft genome of Portunus trituberculatus and its Hox gene families provides insights of decapod evolution.</title>
        <authorList>
            <person name="Jeong J.-H."/>
            <person name="Song I."/>
            <person name="Kim S."/>
            <person name="Choi T."/>
            <person name="Kim D."/>
            <person name="Ryu S."/>
            <person name="Kim W."/>
        </authorList>
    </citation>
    <scope>NUCLEOTIDE SEQUENCE [LARGE SCALE GENOMIC DNA]</scope>
    <source>
        <tissue evidence="1">Muscle</tissue>
    </source>
</reference>
<evidence type="ECO:0000313" key="1">
    <source>
        <dbReference type="EMBL" id="MPC45589.1"/>
    </source>
</evidence>
<gene>
    <name evidence="1" type="ORF">E2C01_039293</name>
</gene>
<keyword evidence="2" id="KW-1185">Reference proteome</keyword>
<proteinExistence type="predicted"/>
<dbReference type="AlphaFoldDB" id="A0A5B7FKE5"/>
<comment type="caution">
    <text evidence="1">The sequence shown here is derived from an EMBL/GenBank/DDBJ whole genome shotgun (WGS) entry which is preliminary data.</text>
</comment>
<dbReference type="EMBL" id="VSRR010006801">
    <property type="protein sequence ID" value="MPC45589.1"/>
    <property type="molecule type" value="Genomic_DNA"/>
</dbReference>